<keyword evidence="1" id="KW-0732">Signal</keyword>
<proteinExistence type="predicted"/>
<dbReference type="AlphaFoldDB" id="A0A2P9AR55"/>
<dbReference type="Gene3D" id="2.40.50.90">
    <property type="match status" value="1"/>
</dbReference>
<evidence type="ECO:0000313" key="3">
    <source>
        <dbReference type="Proteomes" id="UP000245698"/>
    </source>
</evidence>
<dbReference type="InterPro" id="IPR035437">
    <property type="entry name" value="SNase_OB-fold_sf"/>
</dbReference>
<organism evidence="2 3">
    <name type="scientific">Mesorhizobium delmotii</name>
    <dbReference type="NCBI Taxonomy" id="1631247"/>
    <lineage>
        <taxon>Bacteria</taxon>
        <taxon>Pseudomonadati</taxon>
        <taxon>Pseudomonadota</taxon>
        <taxon>Alphaproteobacteria</taxon>
        <taxon>Hyphomicrobiales</taxon>
        <taxon>Phyllobacteriaceae</taxon>
        <taxon>Mesorhizobium</taxon>
    </lineage>
</organism>
<dbReference type="EMBL" id="FUIG01000044">
    <property type="protein sequence ID" value="SJM33648.1"/>
    <property type="molecule type" value="Genomic_DNA"/>
</dbReference>
<name>A0A2P9AR55_9HYPH</name>
<feature type="signal peptide" evidence="1">
    <location>
        <begin position="1"/>
        <end position="24"/>
    </location>
</feature>
<accession>A0A2P9AR55</accession>
<evidence type="ECO:0000313" key="2">
    <source>
        <dbReference type="EMBL" id="SJM33648.1"/>
    </source>
</evidence>
<dbReference type="SUPFAM" id="SSF50199">
    <property type="entry name" value="Staphylococcal nuclease"/>
    <property type="match status" value="1"/>
</dbReference>
<gene>
    <name evidence="2" type="ORF">BQ8482_360049</name>
</gene>
<keyword evidence="3" id="KW-1185">Reference proteome</keyword>
<evidence type="ECO:0000256" key="1">
    <source>
        <dbReference type="SAM" id="SignalP"/>
    </source>
</evidence>
<dbReference type="Proteomes" id="UP000245698">
    <property type="component" value="Unassembled WGS sequence"/>
</dbReference>
<protein>
    <submittedName>
        <fullName evidence="2">Putative Succinoglycan biosynthesis protein</fullName>
    </submittedName>
</protein>
<sequence>MAIRASDILLTAMTIAATLLPAYGQQVASSFTVPKNITLQTGDTWEFNGQVYRLYGIQSCIRGSIAVDAAGNKRDCGSLSLAQLGGLFQTAAVTCQPIGRARDDAIFTVCAAEIEGSTIDVGTAMISSGFAFAATYADGNAVNVSYVVAELTAKGSGEGLWAFKFPHPVQALLRSSQPAATKGAGQ</sequence>
<reference evidence="3" key="1">
    <citation type="submission" date="2016-12" db="EMBL/GenBank/DDBJ databases">
        <authorList>
            <person name="Brunel B."/>
        </authorList>
    </citation>
    <scope>NUCLEOTIDE SEQUENCE [LARGE SCALE GENOMIC DNA]</scope>
</reference>
<feature type="chain" id="PRO_5015133046" evidence="1">
    <location>
        <begin position="25"/>
        <end position="186"/>
    </location>
</feature>